<comment type="subcellular location">
    <subcellularLocation>
        <location evidence="1">Cytoplasm</location>
    </subcellularLocation>
</comment>
<dbReference type="GO" id="GO:0051301">
    <property type="term" value="P:cell division"/>
    <property type="evidence" value="ECO:0007669"/>
    <property type="project" value="UniProtKB-KW"/>
</dbReference>
<dbReference type="EMBL" id="JBBMFT010000004">
    <property type="protein sequence ID" value="MEQ2456502.1"/>
    <property type="molecule type" value="Genomic_DNA"/>
</dbReference>
<dbReference type="InterPro" id="IPR036192">
    <property type="entry name" value="Cell_div_ZapA-like_sf"/>
</dbReference>
<evidence type="ECO:0000256" key="6">
    <source>
        <dbReference type="ARBA" id="ARBA00023306"/>
    </source>
</evidence>
<keyword evidence="3" id="KW-0963">Cytoplasm</keyword>
<dbReference type="InterPro" id="IPR053712">
    <property type="entry name" value="Bac_CellDiv_Activator"/>
</dbReference>
<evidence type="ECO:0000256" key="3">
    <source>
        <dbReference type="ARBA" id="ARBA00022490"/>
    </source>
</evidence>
<evidence type="ECO:0000256" key="8">
    <source>
        <dbReference type="ARBA" id="ARBA00026068"/>
    </source>
</evidence>
<keyword evidence="4 11" id="KW-0132">Cell division</keyword>
<evidence type="ECO:0000256" key="4">
    <source>
        <dbReference type="ARBA" id="ARBA00022618"/>
    </source>
</evidence>
<keyword evidence="10" id="KW-0175">Coiled coil</keyword>
<dbReference type="Proteomes" id="UP001440599">
    <property type="component" value="Unassembled WGS sequence"/>
</dbReference>
<gene>
    <name evidence="11" type="ORF">WMO45_08210</name>
</gene>
<dbReference type="PANTHER" id="PTHR34981">
    <property type="entry name" value="CELL DIVISION PROTEIN ZAPA"/>
    <property type="match status" value="1"/>
</dbReference>
<name>A0ABV1EPH4_9FIRM</name>
<comment type="subunit">
    <text evidence="8">Homodimer. Interacts with FtsZ.</text>
</comment>
<keyword evidence="12" id="KW-1185">Reference proteome</keyword>
<evidence type="ECO:0000256" key="2">
    <source>
        <dbReference type="ARBA" id="ARBA00015195"/>
    </source>
</evidence>
<evidence type="ECO:0000313" key="12">
    <source>
        <dbReference type="Proteomes" id="UP001440599"/>
    </source>
</evidence>
<evidence type="ECO:0000256" key="7">
    <source>
        <dbReference type="ARBA" id="ARBA00024910"/>
    </source>
</evidence>
<evidence type="ECO:0000256" key="5">
    <source>
        <dbReference type="ARBA" id="ARBA00023210"/>
    </source>
</evidence>
<reference evidence="11 12" key="1">
    <citation type="submission" date="2024-03" db="EMBL/GenBank/DDBJ databases">
        <title>Human intestinal bacterial collection.</title>
        <authorList>
            <person name="Pauvert C."/>
            <person name="Hitch T.C.A."/>
            <person name="Clavel T."/>
        </authorList>
    </citation>
    <scope>NUCLEOTIDE SEQUENCE [LARGE SCALE GENOMIC DNA]</scope>
    <source>
        <strain evidence="11 12">CLA-AP-H34</strain>
    </source>
</reference>
<proteinExistence type="predicted"/>
<sequence>MKNRVTVTIAGQEYTLVGTEDVSYTEKVAAHVDAKVQEVLDGTRASLVDGAILAAVNITDEYFKEQQASENLRRQLKEYLEEATKAKMELSEAKREIFKLQNQIKK</sequence>
<comment type="caution">
    <text evidence="11">The sequence shown here is derived from an EMBL/GenBank/DDBJ whole genome shotgun (WGS) entry which is preliminary data.</text>
</comment>
<evidence type="ECO:0000313" key="11">
    <source>
        <dbReference type="EMBL" id="MEQ2456502.1"/>
    </source>
</evidence>
<dbReference type="InterPro" id="IPR007838">
    <property type="entry name" value="Cell_div_ZapA-like"/>
</dbReference>
<evidence type="ECO:0000256" key="10">
    <source>
        <dbReference type="SAM" id="Coils"/>
    </source>
</evidence>
<accession>A0ABV1EPH4</accession>
<dbReference type="Gene3D" id="6.10.250.790">
    <property type="match status" value="1"/>
</dbReference>
<comment type="function">
    <text evidence="7">Activator of cell division through the inhibition of FtsZ GTPase activity, therefore promoting FtsZ assembly into bundles of protofilaments necessary for the formation of the division Z ring. It is recruited early at mid-cell but it is not essential for cell division.</text>
</comment>
<protein>
    <recommendedName>
        <fullName evidence="2">Cell division protein ZapA</fullName>
    </recommendedName>
    <alternativeName>
        <fullName evidence="9">Z ring-associated protein ZapA</fullName>
    </alternativeName>
</protein>
<keyword evidence="5" id="KW-0717">Septation</keyword>
<keyword evidence="6" id="KW-0131">Cell cycle</keyword>
<dbReference type="PANTHER" id="PTHR34981:SF1">
    <property type="entry name" value="CELL DIVISION PROTEIN ZAPA"/>
    <property type="match status" value="1"/>
</dbReference>
<feature type="coiled-coil region" evidence="10">
    <location>
        <begin position="62"/>
        <end position="103"/>
    </location>
</feature>
<organism evidence="11 12">
    <name type="scientific">Flavonifractor hominis</name>
    <dbReference type="NCBI Taxonomy" id="3133178"/>
    <lineage>
        <taxon>Bacteria</taxon>
        <taxon>Bacillati</taxon>
        <taxon>Bacillota</taxon>
        <taxon>Clostridia</taxon>
        <taxon>Eubacteriales</taxon>
        <taxon>Oscillospiraceae</taxon>
        <taxon>Flavonifractor</taxon>
    </lineage>
</organism>
<dbReference type="RefSeq" id="WP_349140158.1">
    <property type="nucleotide sequence ID" value="NZ_JBBMFT010000004.1"/>
</dbReference>
<dbReference type="Pfam" id="PF05164">
    <property type="entry name" value="ZapA"/>
    <property type="match status" value="1"/>
</dbReference>
<dbReference type="SUPFAM" id="SSF102829">
    <property type="entry name" value="Cell division protein ZapA-like"/>
    <property type="match status" value="1"/>
</dbReference>
<evidence type="ECO:0000256" key="1">
    <source>
        <dbReference type="ARBA" id="ARBA00004496"/>
    </source>
</evidence>
<evidence type="ECO:0000256" key="9">
    <source>
        <dbReference type="ARBA" id="ARBA00033158"/>
    </source>
</evidence>